<keyword evidence="3" id="KW-1185">Reference proteome</keyword>
<reference evidence="3" key="1">
    <citation type="journal article" date="2019" name="Int. J. Syst. Evol. Microbiol.">
        <title>The Global Catalogue of Microorganisms (GCM) 10K type strain sequencing project: providing services to taxonomists for standard genome sequencing and annotation.</title>
        <authorList>
            <consortium name="The Broad Institute Genomics Platform"/>
            <consortium name="The Broad Institute Genome Sequencing Center for Infectious Disease"/>
            <person name="Wu L."/>
            <person name="Ma J."/>
        </authorList>
    </citation>
    <scope>NUCLEOTIDE SEQUENCE [LARGE SCALE GENOMIC DNA]</scope>
    <source>
        <strain evidence="3">CGMCC 4.7643</strain>
    </source>
</reference>
<comment type="caution">
    <text evidence="2">The sequence shown here is derived from an EMBL/GenBank/DDBJ whole genome shotgun (WGS) entry which is preliminary data.</text>
</comment>
<organism evidence="2 3">
    <name type="scientific">Amycolatopsis samaneae</name>
    <dbReference type="NCBI Taxonomy" id="664691"/>
    <lineage>
        <taxon>Bacteria</taxon>
        <taxon>Bacillati</taxon>
        <taxon>Actinomycetota</taxon>
        <taxon>Actinomycetes</taxon>
        <taxon>Pseudonocardiales</taxon>
        <taxon>Pseudonocardiaceae</taxon>
        <taxon>Amycolatopsis</taxon>
    </lineage>
</organism>
<feature type="region of interest" description="Disordered" evidence="1">
    <location>
        <begin position="294"/>
        <end position="407"/>
    </location>
</feature>
<name>A0ABW5GUP7_9PSEU</name>
<evidence type="ECO:0000313" key="3">
    <source>
        <dbReference type="Proteomes" id="UP001597419"/>
    </source>
</evidence>
<dbReference type="RefSeq" id="WP_345385780.1">
    <property type="nucleotide sequence ID" value="NZ_BAABHG010000001.1"/>
</dbReference>
<feature type="region of interest" description="Disordered" evidence="1">
    <location>
        <begin position="201"/>
        <end position="240"/>
    </location>
</feature>
<feature type="compositionally biased region" description="Gly residues" evidence="1">
    <location>
        <begin position="204"/>
        <end position="213"/>
    </location>
</feature>
<accession>A0ABW5GUP7</accession>
<dbReference type="Proteomes" id="UP001597419">
    <property type="component" value="Unassembled WGS sequence"/>
</dbReference>
<proteinExistence type="predicted"/>
<evidence type="ECO:0008006" key="4">
    <source>
        <dbReference type="Google" id="ProtNLM"/>
    </source>
</evidence>
<sequence length="407" mass="41221">MVVPYNLLPIEMHLAMITAEQGNIPVLTDAARMWTECRAWIDQAAAELNTRVGELTPEWQDDAGRAHEEKVQRSLAELKMWGERIDAAKPAETLTTLASAIPGKVQEVTALHEAYQAALLNPFTAGMAPLIQQASGAVMTEMGAHYDMSMLKVVAASGIQNPGELMPAQQQSSTEGNSPADFIKAAEAGMNALTEVEGLAESLGMGGGGGQGDGTSAPVDLSSLPGTGGHDPSGLSLAGLAPATSPMPVSGAALGAAASGAGAPPVPSGMPGIFGAAGGMAGIPTMAKPVAGKKAPSLASEIRPGAATPAAAKSTGTSMPPMMPAHGGQSGTAGTLRPGSGEQPTGRSGGSRRPAAGTDGVPSKLLGRSAKGNPDAEFTLSRGRRAGETDADSVQLLDEELWRPERR</sequence>
<protein>
    <recommendedName>
        <fullName evidence="4">PPE family protein</fullName>
    </recommendedName>
</protein>
<gene>
    <name evidence="2" type="ORF">ACFSYJ_38650</name>
</gene>
<evidence type="ECO:0000256" key="1">
    <source>
        <dbReference type="SAM" id="MobiDB-lite"/>
    </source>
</evidence>
<evidence type="ECO:0000313" key="2">
    <source>
        <dbReference type="EMBL" id="MFD2464590.1"/>
    </source>
</evidence>
<dbReference type="EMBL" id="JBHUKU010000026">
    <property type="protein sequence ID" value="MFD2464590.1"/>
    <property type="molecule type" value="Genomic_DNA"/>
</dbReference>